<dbReference type="Pfam" id="PF19814">
    <property type="entry name" value="DUF6297"/>
    <property type="match status" value="1"/>
</dbReference>
<keyword evidence="1" id="KW-0812">Transmembrane</keyword>
<dbReference type="InterPro" id="IPR046264">
    <property type="entry name" value="DUF6297"/>
</dbReference>
<organism evidence="2">
    <name type="scientific">mine drainage metagenome</name>
    <dbReference type="NCBI Taxonomy" id="410659"/>
    <lineage>
        <taxon>unclassified sequences</taxon>
        <taxon>metagenomes</taxon>
        <taxon>ecological metagenomes</taxon>
    </lineage>
</organism>
<comment type="caution">
    <text evidence="2">The sequence shown here is derived from an EMBL/GenBank/DDBJ whole genome shotgun (WGS) entry which is preliminary data.</text>
</comment>
<reference evidence="2" key="1">
    <citation type="submission" date="2016-10" db="EMBL/GenBank/DDBJ databases">
        <title>Sequence of Gallionella enrichment culture.</title>
        <authorList>
            <person name="Poehlein A."/>
            <person name="Muehling M."/>
            <person name="Daniel R."/>
        </authorList>
    </citation>
    <scope>NUCLEOTIDE SEQUENCE</scope>
</reference>
<feature type="transmembrane region" description="Helical" evidence="1">
    <location>
        <begin position="148"/>
        <end position="181"/>
    </location>
</feature>
<evidence type="ECO:0000256" key="1">
    <source>
        <dbReference type="SAM" id="Phobius"/>
    </source>
</evidence>
<name>A0A1J5QDL9_9ZZZZ</name>
<feature type="transmembrane region" description="Helical" evidence="1">
    <location>
        <begin position="123"/>
        <end position="142"/>
    </location>
</feature>
<dbReference type="AlphaFoldDB" id="A0A1J5QDL9"/>
<keyword evidence="1" id="KW-1133">Transmembrane helix</keyword>
<dbReference type="EMBL" id="MLJW01000892">
    <property type="protein sequence ID" value="OIQ81702.1"/>
    <property type="molecule type" value="Genomic_DNA"/>
</dbReference>
<feature type="transmembrane region" description="Helical" evidence="1">
    <location>
        <begin position="26"/>
        <end position="45"/>
    </location>
</feature>
<feature type="transmembrane region" description="Helical" evidence="1">
    <location>
        <begin position="93"/>
        <end position="111"/>
    </location>
</feature>
<evidence type="ECO:0000313" key="2">
    <source>
        <dbReference type="EMBL" id="OIQ81702.1"/>
    </source>
</evidence>
<sequence>MVAAAAVPALVAAVSRLDTPFALATAYLVAGYVAMLATAEGPRRAEMAPIIDRLLPIGAREVRRLRLVVPGVLMGLWTLAVLGPIGWSNGDPAGWLALAVAATPVWAGAAIRSAYRPSPDWSGPLAATPMGALPTGVGSVLVRGPDVVLLGMVPVLISIGIGQVTQTLIVVQAVCALIAVAVGSRVKGFSILDMAAEDPRAAATKSGTKSAPKSGR</sequence>
<keyword evidence="1" id="KW-0472">Membrane</keyword>
<proteinExistence type="predicted"/>
<accession>A0A1J5QDL9</accession>
<gene>
    <name evidence="2" type="ORF">GALL_365360</name>
</gene>
<protein>
    <submittedName>
        <fullName evidence="2">Uncharacterized protein</fullName>
    </submittedName>
</protein>
<feature type="transmembrane region" description="Helical" evidence="1">
    <location>
        <begin position="65"/>
        <end position="87"/>
    </location>
</feature>